<name>A0A1W2DPW5_9BACT</name>
<dbReference type="Pfam" id="PF02028">
    <property type="entry name" value="BCCT"/>
    <property type="match status" value="1"/>
</dbReference>
<keyword evidence="4" id="KW-1003">Cell membrane</keyword>
<feature type="transmembrane region" description="Helical" evidence="8">
    <location>
        <begin position="70"/>
        <end position="90"/>
    </location>
</feature>
<feature type="transmembrane region" description="Helical" evidence="8">
    <location>
        <begin position="253"/>
        <end position="271"/>
    </location>
</feature>
<feature type="transmembrane region" description="Helical" evidence="8">
    <location>
        <begin position="339"/>
        <end position="356"/>
    </location>
</feature>
<keyword evidence="7 8" id="KW-0472">Membrane</keyword>
<feature type="transmembrane region" description="Helical" evidence="8">
    <location>
        <begin position="368"/>
        <end position="386"/>
    </location>
</feature>
<feature type="transmembrane region" description="Helical" evidence="8">
    <location>
        <begin position="165"/>
        <end position="186"/>
    </location>
</feature>
<evidence type="ECO:0000256" key="1">
    <source>
        <dbReference type="ARBA" id="ARBA00004651"/>
    </source>
</evidence>
<evidence type="ECO:0000313" key="10">
    <source>
        <dbReference type="Proteomes" id="UP000192418"/>
    </source>
</evidence>
<sequence length="522" mass="56023">MSPTQTLDLDPTDQANADKGGFSKILGNYDPMIFFVTGAVTLFAVIYGFVAPQSFDAGLSAMQSWITSRFSWFFILSVALYLGIIMVIAFSKYGNLKLGKETDTPEFSYISWIAMLFSCGVGVGYAFWAVGEPIMHYFNTPYLAESATPAARPIAIQIGVMHWGIHAWGIFALVGLAIAFPAYRMGKPMNVSISLYGLFGDKITNSFLGRVIEILAAFATIAGVSTALGLGIMSTNAGIEHIFGSPLGTTGQLIFMAVLIGLYILSAVSGIDKGIKNLSTINIAIAFCWGAFILFSGPTKELLSLTVQTAGSYITNFVFATFWTDANGTKGQWLEWWTVFYWIWWISWGPFCGGFVARISKGRTIREFIIGVCLVPSIVAIVWFSIVGGAAQSAQIAGAADIAAALKADMGSGIYVLLSTYPMGSFMAIVVFLNLIIFLVTSADSASFFVAMQMSGGETEPNTPMKLIWGIFIGSLALVLLASGGLAALQKASIIAGAPFAIITFMMAASLFKMLHKACEDQ</sequence>
<evidence type="ECO:0000256" key="4">
    <source>
        <dbReference type="ARBA" id="ARBA00022475"/>
    </source>
</evidence>
<dbReference type="AlphaFoldDB" id="A0A1W2DPW5"/>
<reference evidence="9 10" key="1">
    <citation type="submission" date="2017-04" db="EMBL/GenBank/DDBJ databases">
        <authorList>
            <person name="Afonso C.L."/>
            <person name="Miller P.J."/>
            <person name="Scott M.A."/>
            <person name="Spackman E."/>
            <person name="Goraichik I."/>
            <person name="Dimitrov K.M."/>
            <person name="Suarez D.L."/>
            <person name="Swayne D.E."/>
        </authorList>
    </citation>
    <scope>NUCLEOTIDE SEQUENCE [LARGE SCALE GENOMIC DNA]</scope>
    <source>
        <strain evidence="9 10">DSM 3385</strain>
    </source>
</reference>
<gene>
    <name evidence="9" type="ORF">SAMN02746065_11955</name>
</gene>
<dbReference type="PANTHER" id="PTHR30047">
    <property type="entry name" value="HIGH-AFFINITY CHOLINE TRANSPORT PROTEIN-RELATED"/>
    <property type="match status" value="1"/>
</dbReference>
<evidence type="ECO:0000256" key="6">
    <source>
        <dbReference type="ARBA" id="ARBA00022989"/>
    </source>
</evidence>
<accession>A0A1W2DPW5</accession>
<feature type="transmembrane region" description="Helical" evidence="8">
    <location>
        <begin position="467"/>
        <end position="488"/>
    </location>
</feature>
<feature type="transmembrane region" description="Helical" evidence="8">
    <location>
        <begin position="278"/>
        <end position="297"/>
    </location>
</feature>
<keyword evidence="6 8" id="KW-1133">Transmembrane helix</keyword>
<dbReference type="PANTHER" id="PTHR30047:SF7">
    <property type="entry name" value="HIGH-AFFINITY CHOLINE TRANSPORT PROTEIN"/>
    <property type="match status" value="1"/>
</dbReference>
<feature type="transmembrane region" description="Helical" evidence="8">
    <location>
        <begin position="32"/>
        <end position="50"/>
    </location>
</feature>
<dbReference type="RefSeq" id="WP_084070720.1">
    <property type="nucleotide sequence ID" value="NZ_FWXY01000019.1"/>
</dbReference>
<dbReference type="GO" id="GO:0005886">
    <property type="term" value="C:plasma membrane"/>
    <property type="evidence" value="ECO:0007669"/>
    <property type="project" value="UniProtKB-SubCell"/>
</dbReference>
<feature type="transmembrane region" description="Helical" evidence="8">
    <location>
        <begin position="494"/>
        <end position="512"/>
    </location>
</feature>
<protein>
    <submittedName>
        <fullName evidence="9">Glycine betaine transporter</fullName>
    </submittedName>
</protein>
<feature type="transmembrane region" description="Helical" evidence="8">
    <location>
        <begin position="426"/>
        <end position="446"/>
    </location>
</feature>
<dbReference type="Proteomes" id="UP000192418">
    <property type="component" value="Unassembled WGS sequence"/>
</dbReference>
<comment type="subcellular location">
    <subcellularLocation>
        <location evidence="1">Cell membrane</location>
        <topology evidence="1">Multi-pass membrane protein</topology>
    </subcellularLocation>
</comment>
<feature type="transmembrane region" description="Helical" evidence="8">
    <location>
        <begin position="110"/>
        <end position="130"/>
    </location>
</feature>
<evidence type="ECO:0000256" key="8">
    <source>
        <dbReference type="SAM" id="Phobius"/>
    </source>
</evidence>
<dbReference type="InterPro" id="IPR000060">
    <property type="entry name" value="BCCT_transptr"/>
</dbReference>
<keyword evidence="5 8" id="KW-0812">Transmembrane</keyword>
<dbReference type="NCBIfam" id="TIGR00842">
    <property type="entry name" value="bcct"/>
    <property type="match status" value="1"/>
</dbReference>
<comment type="similarity">
    <text evidence="2">Belongs to the BCCT transporter (TC 2.A.15) family.</text>
</comment>
<evidence type="ECO:0000256" key="5">
    <source>
        <dbReference type="ARBA" id="ARBA00022692"/>
    </source>
</evidence>
<feature type="transmembrane region" description="Helical" evidence="8">
    <location>
        <begin position="207"/>
        <end position="233"/>
    </location>
</feature>
<keyword evidence="3" id="KW-0813">Transport</keyword>
<proteinExistence type="inferred from homology"/>
<evidence type="ECO:0000256" key="7">
    <source>
        <dbReference type="ARBA" id="ARBA00023136"/>
    </source>
</evidence>
<evidence type="ECO:0000313" key="9">
    <source>
        <dbReference type="EMBL" id="SMC99449.1"/>
    </source>
</evidence>
<dbReference type="GO" id="GO:0022857">
    <property type="term" value="F:transmembrane transporter activity"/>
    <property type="evidence" value="ECO:0007669"/>
    <property type="project" value="InterPro"/>
</dbReference>
<evidence type="ECO:0000256" key="3">
    <source>
        <dbReference type="ARBA" id="ARBA00022448"/>
    </source>
</evidence>
<dbReference type="STRING" id="1121400.SAMN02746065_11955"/>
<dbReference type="EMBL" id="FWXY01000019">
    <property type="protein sequence ID" value="SMC99449.1"/>
    <property type="molecule type" value="Genomic_DNA"/>
</dbReference>
<organism evidence="9 10">
    <name type="scientific">Desulfocicer vacuolatum DSM 3385</name>
    <dbReference type="NCBI Taxonomy" id="1121400"/>
    <lineage>
        <taxon>Bacteria</taxon>
        <taxon>Pseudomonadati</taxon>
        <taxon>Thermodesulfobacteriota</taxon>
        <taxon>Desulfobacteria</taxon>
        <taxon>Desulfobacterales</taxon>
        <taxon>Desulfobacteraceae</taxon>
        <taxon>Desulfocicer</taxon>
    </lineage>
</organism>
<keyword evidence="10" id="KW-1185">Reference proteome</keyword>
<evidence type="ECO:0000256" key="2">
    <source>
        <dbReference type="ARBA" id="ARBA00005658"/>
    </source>
</evidence>
<dbReference type="OrthoDB" id="9775735at2"/>